<dbReference type="PANTHER" id="PTHR35795:SF1">
    <property type="entry name" value="BIS(5'-NUCLEOSYL)-TETRAPHOSPHATASE, SYMMETRICAL"/>
    <property type="match status" value="1"/>
</dbReference>
<dbReference type="SUPFAM" id="SSF109604">
    <property type="entry name" value="HD-domain/PDEase-like"/>
    <property type="match status" value="1"/>
</dbReference>
<evidence type="ECO:0000256" key="1">
    <source>
        <dbReference type="ARBA" id="ARBA00022801"/>
    </source>
</evidence>
<organism evidence="4 5">
    <name type="scientific">Blautia hominis</name>
    <dbReference type="NCBI Taxonomy" id="2025493"/>
    <lineage>
        <taxon>Bacteria</taxon>
        <taxon>Bacillati</taxon>
        <taxon>Bacillota</taxon>
        <taxon>Clostridia</taxon>
        <taxon>Lachnospirales</taxon>
        <taxon>Lachnospiraceae</taxon>
        <taxon>Blautia</taxon>
    </lineage>
</organism>
<dbReference type="SMART" id="SM00471">
    <property type="entry name" value="HDc"/>
    <property type="match status" value="1"/>
</dbReference>
<gene>
    <name evidence="4" type="ORF">K040078D81_28280</name>
</gene>
<sequence>MNIREEMEQREMELLSPYAAHSRDSRGRDRYEEECDIRTVYQRDRDRILHCKSFRRLKDKTQVFLSPQGDHYRNRLTHTLEVSQTARTIAKALRLNDDLVEAIALGHDLGHTPFGHAGERALDRVCPLGFAHYRQSIRVVECLEKNGAGLNLTWEVRDGILNHRTSGSPHTLEGQIVRLCDKISYIHHDMDDAQRAGVITEDDIPITLRLLLGENTKERLNTFIHDIVDNSRGKDAIHMSPEIEEGLRDLRNIMFQNVYLNPVAKEEEEKAENLVEALYGYYSTKPDKMSEEYKRLLKDGEEMNRVVCDYISGMTDQYSMEKFRDIFVPKGWSVY</sequence>
<feature type="compositionally biased region" description="Basic and acidic residues" evidence="2">
    <location>
        <begin position="1"/>
        <end position="13"/>
    </location>
</feature>
<dbReference type="Pfam" id="PF13286">
    <property type="entry name" value="HD_assoc"/>
    <property type="match status" value="1"/>
</dbReference>
<accession>A0ABQ0BB79</accession>
<dbReference type="PANTHER" id="PTHR35795">
    <property type="entry name" value="SLR1885 PROTEIN"/>
    <property type="match status" value="1"/>
</dbReference>
<dbReference type="NCBIfam" id="NF002327">
    <property type="entry name" value="PRK01286.1-2"/>
    <property type="match status" value="1"/>
</dbReference>
<reference evidence="4 5" key="1">
    <citation type="submission" date="2024-04" db="EMBL/GenBank/DDBJ databases">
        <title>Defined microbial consortia suppress multidrug-resistant proinflammatory Enterobacteriaceae via ecological control.</title>
        <authorList>
            <person name="Furuichi M."/>
            <person name="Kawaguchi T."/>
            <person name="Pust M."/>
            <person name="Yasuma K."/>
            <person name="Plichta D."/>
            <person name="Hasegawa N."/>
            <person name="Ohya T."/>
            <person name="Bhattarai S."/>
            <person name="Sasajima S."/>
            <person name="Aoto Y."/>
            <person name="Tuganbaev T."/>
            <person name="Yaginuma M."/>
            <person name="Ueda M."/>
            <person name="Okahashi N."/>
            <person name="Amafuji K."/>
            <person name="Kiridooshi Y."/>
            <person name="Sugita K."/>
            <person name="Strazar M."/>
            <person name="Skelly A."/>
            <person name="Suda W."/>
            <person name="Hattori M."/>
            <person name="Nakamoto N."/>
            <person name="Caballero S."/>
            <person name="Norman J."/>
            <person name="Olle B."/>
            <person name="Tanoue T."/>
            <person name="Arita M."/>
            <person name="Bucci V."/>
            <person name="Atarashi K."/>
            <person name="Xavier R."/>
            <person name="Honda K."/>
        </authorList>
    </citation>
    <scope>NUCLEOTIDE SEQUENCE [LARGE SCALE GENOMIC DNA]</scope>
    <source>
        <strain evidence="5">k04-0078-D8-1</strain>
    </source>
</reference>
<dbReference type="EMBL" id="BAABYW010000001">
    <property type="protein sequence ID" value="GAA6408711.1"/>
    <property type="molecule type" value="Genomic_DNA"/>
</dbReference>
<dbReference type="InterPro" id="IPR003607">
    <property type="entry name" value="HD/PDEase_dom"/>
</dbReference>
<dbReference type="InterPro" id="IPR006674">
    <property type="entry name" value="HD_domain"/>
</dbReference>
<protein>
    <submittedName>
        <fullName evidence="4">Deoxyguanosinetriphosphate triphosphohydrolase</fullName>
    </submittedName>
</protein>
<dbReference type="NCBIfam" id="TIGR01353">
    <property type="entry name" value="dGTP_triPase"/>
    <property type="match status" value="1"/>
</dbReference>
<dbReference type="Pfam" id="PF01966">
    <property type="entry name" value="HD"/>
    <property type="match status" value="1"/>
</dbReference>
<proteinExistence type="predicted"/>
<name>A0ABQ0BB79_9FIRM</name>
<dbReference type="InterPro" id="IPR006261">
    <property type="entry name" value="dGTPase"/>
</dbReference>
<keyword evidence="5" id="KW-1185">Reference proteome</keyword>
<dbReference type="CDD" id="cd00077">
    <property type="entry name" value="HDc"/>
    <property type="match status" value="1"/>
</dbReference>
<feature type="domain" description="HD" evidence="3">
    <location>
        <begin position="75"/>
        <end position="186"/>
    </location>
</feature>
<evidence type="ECO:0000313" key="5">
    <source>
        <dbReference type="Proteomes" id="UP001600943"/>
    </source>
</evidence>
<evidence type="ECO:0000256" key="2">
    <source>
        <dbReference type="SAM" id="MobiDB-lite"/>
    </source>
</evidence>
<comment type="caution">
    <text evidence="4">The sequence shown here is derived from an EMBL/GenBank/DDBJ whole genome shotgun (WGS) entry which is preliminary data.</text>
</comment>
<dbReference type="Proteomes" id="UP001600943">
    <property type="component" value="Unassembled WGS sequence"/>
</dbReference>
<dbReference type="PROSITE" id="PS51831">
    <property type="entry name" value="HD"/>
    <property type="match status" value="1"/>
</dbReference>
<evidence type="ECO:0000259" key="3">
    <source>
        <dbReference type="PROSITE" id="PS51831"/>
    </source>
</evidence>
<dbReference type="InterPro" id="IPR051094">
    <property type="entry name" value="Diverse_Catalytic_Enzymes"/>
</dbReference>
<feature type="region of interest" description="Disordered" evidence="2">
    <location>
        <begin position="1"/>
        <end position="29"/>
    </location>
</feature>
<evidence type="ECO:0000313" key="4">
    <source>
        <dbReference type="EMBL" id="GAA6408711.1"/>
    </source>
</evidence>
<dbReference type="InterPro" id="IPR026875">
    <property type="entry name" value="PHydrolase_assoc_dom"/>
</dbReference>
<keyword evidence="1" id="KW-0378">Hydrolase</keyword>
<dbReference type="RefSeq" id="WP_390406013.1">
    <property type="nucleotide sequence ID" value="NZ_BAABYW010000001.1"/>
</dbReference>
<dbReference type="Gene3D" id="1.10.3210.10">
    <property type="entry name" value="Hypothetical protein af1432"/>
    <property type="match status" value="1"/>
</dbReference>